<organism evidence="2">
    <name type="scientific">bioreactor metagenome</name>
    <dbReference type="NCBI Taxonomy" id="1076179"/>
    <lineage>
        <taxon>unclassified sequences</taxon>
        <taxon>metagenomes</taxon>
        <taxon>ecological metagenomes</taxon>
    </lineage>
</organism>
<accession>A0A645C5L6</accession>
<evidence type="ECO:0000313" key="2">
    <source>
        <dbReference type="EMBL" id="MPM73060.1"/>
    </source>
</evidence>
<dbReference type="EMBL" id="VSSQ01025125">
    <property type="protein sequence ID" value="MPM73060.1"/>
    <property type="molecule type" value="Genomic_DNA"/>
</dbReference>
<sequence>MLCQPVCQGLKPARHPDNGDEPTDDQAEDHNGRVFPGGQLIYDNPAELPKDRNQQPAEITDPPLGGGKEKDA</sequence>
<evidence type="ECO:0000256" key="1">
    <source>
        <dbReference type="SAM" id="MobiDB-lite"/>
    </source>
</evidence>
<protein>
    <submittedName>
        <fullName evidence="2">Uncharacterized protein</fullName>
    </submittedName>
</protein>
<name>A0A645C5L6_9ZZZZ</name>
<comment type="caution">
    <text evidence="2">The sequence shown here is derived from an EMBL/GenBank/DDBJ whole genome shotgun (WGS) entry which is preliminary data.</text>
</comment>
<dbReference type="AlphaFoldDB" id="A0A645C5L6"/>
<reference evidence="2" key="1">
    <citation type="submission" date="2019-08" db="EMBL/GenBank/DDBJ databases">
        <authorList>
            <person name="Kucharzyk K."/>
            <person name="Murdoch R.W."/>
            <person name="Higgins S."/>
            <person name="Loffler F."/>
        </authorList>
    </citation>
    <scope>NUCLEOTIDE SEQUENCE</scope>
</reference>
<gene>
    <name evidence="2" type="ORF">SDC9_120036</name>
</gene>
<feature type="region of interest" description="Disordered" evidence="1">
    <location>
        <begin position="1"/>
        <end position="72"/>
    </location>
</feature>
<proteinExistence type="predicted"/>